<evidence type="ECO:0000256" key="10">
    <source>
        <dbReference type="ARBA" id="ARBA00023166"/>
    </source>
</evidence>
<dbReference type="GO" id="GO:0006695">
    <property type="term" value="P:cholesterol biosynthetic process"/>
    <property type="evidence" value="ECO:0007669"/>
    <property type="project" value="TreeGrafter"/>
</dbReference>
<sequence>MFLEVLIDPFVIFCVACIATPVVIQLETITQPEVIEFFAHPAMIGCAALLLITVAETKLFGKCVKLSFGQRLLARWYLLNGVVIHILMDGLVGVFKANRLFAENYAKLDRRYGDALGVFNGSTVHIVSLMELVVKGPICLLLYRAYHRGSATRDVLEFFTCVTQVYGTVVYLGQEAISGAPNLDVDYNLSFTFHYLLYFWFAVIFGCLLYLVVPTILGWRAYKRLVASSAVTQSMKLKKN</sequence>
<keyword evidence="3" id="KW-0444">Lipid biosynthesis</keyword>
<evidence type="ECO:0000256" key="9">
    <source>
        <dbReference type="ARBA" id="ARBA00023136"/>
    </source>
</evidence>
<protein>
    <recommendedName>
        <fullName evidence="15">EXPERA domain-containing protein</fullName>
    </recommendedName>
</protein>
<evidence type="ECO:0000256" key="8">
    <source>
        <dbReference type="ARBA" id="ARBA00023098"/>
    </source>
</evidence>
<name>A0A0S4JDK8_BODSA</name>
<dbReference type="InterPro" id="IPR007905">
    <property type="entry name" value="EBP"/>
</dbReference>
<feature type="transmembrane region" description="Helical" evidence="14">
    <location>
        <begin position="7"/>
        <end position="26"/>
    </location>
</feature>
<dbReference type="OMA" id="CIWIAIR"/>
<organism evidence="16 17">
    <name type="scientific">Bodo saltans</name>
    <name type="common">Flagellated protozoan</name>
    <dbReference type="NCBI Taxonomy" id="75058"/>
    <lineage>
        <taxon>Eukaryota</taxon>
        <taxon>Discoba</taxon>
        <taxon>Euglenozoa</taxon>
        <taxon>Kinetoplastea</taxon>
        <taxon>Metakinetoplastina</taxon>
        <taxon>Eubodonida</taxon>
        <taxon>Bodonidae</taxon>
        <taxon>Bodo</taxon>
    </lineage>
</organism>
<gene>
    <name evidence="16" type="ORF">BSAL_15075</name>
</gene>
<dbReference type="OrthoDB" id="58557at2759"/>
<accession>A0A0S4JDK8</accession>
<evidence type="ECO:0000256" key="3">
    <source>
        <dbReference type="ARBA" id="ARBA00022516"/>
    </source>
</evidence>
<dbReference type="AlphaFoldDB" id="A0A0S4JDK8"/>
<evidence type="ECO:0000256" key="5">
    <source>
        <dbReference type="ARBA" id="ARBA00022955"/>
    </source>
</evidence>
<dbReference type="GO" id="GO:0000247">
    <property type="term" value="F:C-8 sterol isomerase activity"/>
    <property type="evidence" value="ECO:0007669"/>
    <property type="project" value="TreeGrafter"/>
</dbReference>
<evidence type="ECO:0000256" key="12">
    <source>
        <dbReference type="ARBA" id="ARBA00023235"/>
    </source>
</evidence>
<keyword evidence="9 13" id="KW-0472">Membrane</keyword>
<comment type="subcellular location">
    <subcellularLocation>
        <location evidence="1">Membrane</location>
        <topology evidence="1">Multi-pass membrane protein</topology>
    </subcellularLocation>
</comment>
<feature type="transmembrane region" description="Helical" evidence="14">
    <location>
        <begin position="76"/>
        <end position="95"/>
    </location>
</feature>
<dbReference type="Pfam" id="PF05241">
    <property type="entry name" value="EBP"/>
    <property type="match status" value="1"/>
</dbReference>
<keyword evidence="6 13" id="KW-1133">Transmembrane helix</keyword>
<keyword evidence="17" id="KW-1185">Reference proteome</keyword>
<dbReference type="Proteomes" id="UP000051952">
    <property type="component" value="Unassembled WGS sequence"/>
</dbReference>
<dbReference type="GO" id="GO:0016020">
    <property type="term" value="C:membrane"/>
    <property type="evidence" value="ECO:0007669"/>
    <property type="project" value="UniProtKB-SubCell"/>
</dbReference>
<evidence type="ECO:0000259" key="15">
    <source>
        <dbReference type="PROSITE" id="PS51751"/>
    </source>
</evidence>
<dbReference type="PROSITE" id="PS51751">
    <property type="entry name" value="EXPERA"/>
    <property type="match status" value="1"/>
</dbReference>
<keyword evidence="4 13" id="KW-0812">Transmembrane</keyword>
<dbReference type="VEuPathDB" id="TriTrypDB:BSAL_15075"/>
<keyword evidence="7" id="KW-0756">Sterol biosynthesis</keyword>
<evidence type="ECO:0000256" key="6">
    <source>
        <dbReference type="ARBA" id="ARBA00022989"/>
    </source>
</evidence>
<dbReference type="EMBL" id="CYKH01001635">
    <property type="protein sequence ID" value="CUG88370.1"/>
    <property type="molecule type" value="Genomic_DNA"/>
</dbReference>
<keyword evidence="12" id="KW-0413">Isomerase</keyword>
<evidence type="ECO:0000256" key="14">
    <source>
        <dbReference type="SAM" id="Phobius"/>
    </source>
</evidence>
<evidence type="ECO:0000256" key="13">
    <source>
        <dbReference type="PROSITE-ProRule" id="PRU01087"/>
    </source>
</evidence>
<dbReference type="PANTHER" id="PTHR14207:SF0">
    <property type="entry name" value="3-BETA-HYDROXYSTEROID-DELTA(8),DELTA(7)-ISOMERASE"/>
    <property type="match status" value="1"/>
</dbReference>
<dbReference type="GO" id="GO:0004769">
    <property type="term" value="F:steroid Delta-isomerase activity"/>
    <property type="evidence" value="ECO:0007669"/>
    <property type="project" value="TreeGrafter"/>
</dbReference>
<evidence type="ECO:0000256" key="2">
    <source>
        <dbReference type="ARBA" id="ARBA00008337"/>
    </source>
</evidence>
<keyword evidence="10" id="KW-1207">Sterol metabolism</keyword>
<evidence type="ECO:0000256" key="4">
    <source>
        <dbReference type="ARBA" id="ARBA00022692"/>
    </source>
</evidence>
<evidence type="ECO:0000256" key="7">
    <source>
        <dbReference type="ARBA" id="ARBA00023011"/>
    </source>
</evidence>
<dbReference type="PANTHER" id="PTHR14207">
    <property type="entry name" value="STEROL ISOMERASE"/>
    <property type="match status" value="1"/>
</dbReference>
<dbReference type="GO" id="GO:0047750">
    <property type="term" value="F:cholestenol delta-isomerase activity"/>
    <property type="evidence" value="ECO:0007669"/>
    <property type="project" value="InterPro"/>
</dbReference>
<feature type="transmembrane region" description="Helical" evidence="14">
    <location>
        <begin position="155"/>
        <end position="173"/>
    </location>
</feature>
<dbReference type="GO" id="GO:0005783">
    <property type="term" value="C:endoplasmic reticulum"/>
    <property type="evidence" value="ECO:0007669"/>
    <property type="project" value="TreeGrafter"/>
</dbReference>
<feature type="transmembrane region" description="Helical" evidence="14">
    <location>
        <begin position="193"/>
        <end position="213"/>
    </location>
</feature>
<evidence type="ECO:0000256" key="11">
    <source>
        <dbReference type="ARBA" id="ARBA00023221"/>
    </source>
</evidence>
<keyword evidence="11" id="KW-0753">Steroid metabolism</keyword>
<evidence type="ECO:0000313" key="17">
    <source>
        <dbReference type="Proteomes" id="UP000051952"/>
    </source>
</evidence>
<evidence type="ECO:0000313" key="16">
    <source>
        <dbReference type="EMBL" id="CUG88370.1"/>
    </source>
</evidence>
<comment type="similarity">
    <text evidence="2">Belongs to the EBP family.</text>
</comment>
<evidence type="ECO:0000256" key="1">
    <source>
        <dbReference type="ARBA" id="ARBA00004141"/>
    </source>
</evidence>
<keyword evidence="5" id="KW-0752">Steroid biosynthesis</keyword>
<keyword evidence="8" id="KW-0443">Lipid metabolism</keyword>
<feature type="domain" description="EXPERA" evidence="15">
    <location>
        <begin position="69"/>
        <end position="218"/>
    </location>
</feature>
<reference evidence="17" key="1">
    <citation type="submission" date="2015-09" db="EMBL/GenBank/DDBJ databases">
        <authorList>
            <consortium name="Pathogen Informatics"/>
        </authorList>
    </citation>
    <scope>NUCLEOTIDE SEQUENCE [LARGE SCALE GENOMIC DNA]</scope>
    <source>
        <strain evidence="17">Lake Konstanz</strain>
    </source>
</reference>
<feature type="transmembrane region" description="Helical" evidence="14">
    <location>
        <begin position="115"/>
        <end position="143"/>
    </location>
</feature>
<feature type="transmembrane region" description="Helical" evidence="14">
    <location>
        <begin position="38"/>
        <end position="55"/>
    </location>
</feature>
<dbReference type="InterPro" id="IPR033118">
    <property type="entry name" value="EXPERA"/>
</dbReference>
<proteinExistence type="inferred from homology"/>